<protein>
    <submittedName>
        <fullName evidence="2">Nuclease-related domain-containing protein</fullName>
    </submittedName>
</protein>
<gene>
    <name evidence="2" type="ORF">ACFSW4_03590</name>
</gene>
<accession>A0ABW5Q8C3</accession>
<feature type="domain" description="NERD" evidence="1">
    <location>
        <begin position="41"/>
        <end position="151"/>
    </location>
</feature>
<dbReference type="PROSITE" id="PS50965">
    <property type="entry name" value="NERD"/>
    <property type="match status" value="1"/>
</dbReference>
<dbReference type="RefSeq" id="WP_377327488.1">
    <property type="nucleotide sequence ID" value="NZ_JBHUMZ010000011.1"/>
</dbReference>
<dbReference type="Proteomes" id="UP001597452">
    <property type="component" value="Unassembled WGS sequence"/>
</dbReference>
<dbReference type="EMBL" id="JBHUMZ010000011">
    <property type="protein sequence ID" value="MFD2637961.1"/>
    <property type="molecule type" value="Genomic_DNA"/>
</dbReference>
<evidence type="ECO:0000313" key="2">
    <source>
        <dbReference type="EMBL" id="MFD2637961.1"/>
    </source>
</evidence>
<proteinExistence type="predicted"/>
<dbReference type="Pfam" id="PF08378">
    <property type="entry name" value="NERD"/>
    <property type="match status" value="1"/>
</dbReference>
<name>A0ABW5Q8C3_9BACI</name>
<organism evidence="2 3">
    <name type="scientific">Piscibacillus salipiscarius</name>
    <dbReference type="NCBI Taxonomy" id="299480"/>
    <lineage>
        <taxon>Bacteria</taxon>
        <taxon>Bacillati</taxon>
        <taxon>Bacillota</taxon>
        <taxon>Bacilli</taxon>
        <taxon>Bacillales</taxon>
        <taxon>Bacillaceae</taxon>
        <taxon>Piscibacillus</taxon>
    </lineage>
</organism>
<reference evidence="3" key="1">
    <citation type="journal article" date="2019" name="Int. J. Syst. Evol. Microbiol.">
        <title>The Global Catalogue of Microorganisms (GCM) 10K type strain sequencing project: providing services to taxonomists for standard genome sequencing and annotation.</title>
        <authorList>
            <consortium name="The Broad Institute Genomics Platform"/>
            <consortium name="The Broad Institute Genome Sequencing Center for Infectious Disease"/>
            <person name="Wu L."/>
            <person name="Ma J."/>
        </authorList>
    </citation>
    <scope>NUCLEOTIDE SEQUENCE [LARGE SCALE GENOMIC DNA]</scope>
    <source>
        <strain evidence="3">TISTR 1571</strain>
    </source>
</reference>
<dbReference type="InterPro" id="IPR011528">
    <property type="entry name" value="NERD"/>
</dbReference>
<keyword evidence="3" id="KW-1185">Reference proteome</keyword>
<sequence length="330" mass="39091">MILKELQVSSYLLQLESLIRRLPQQHESYSIVQDQIAREHAGYYGECQLIYPLSKLNFPTDLIYQLRLPYNHSFFQIDCLLMTPRFFLIIEAKNYRDLVVFNEFDQVLHKDRVYQDPVMQVEEQKYQLEMWLQMKGIPPIPIETLVTMTNSQALLKAASPNHKEKVVTLPKLSSKIRELSEQYKAQLLNVSDLRWLGNQMMMEHQDYVADVLMKFRVNEKALRQGIVCPECGVLGVKMVKKRFECPQCKTRTSDAYLTALKDSFLLGKRNITNSEFREFSEIQSHSTTRDLLVRSNLKKEGTKRYTKYQLCFDYKRDFDYLKRRKRSKKL</sequence>
<comment type="caution">
    <text evidence="2">The sequence shown here is derived from an EMBL/GenBank/DDBJ whole genome shotgun (WGS) entry which is preliminary data.</text>
</comment>
<evidence type="ECO:0000259" key="1">
    <source>
        <dbReference type="PROSITE" id="PS50965"/>
    </source>
</evidence>
<evidence type="ECO:0000313" key="3">
    <source>
        <dbReference type="Proteomes" id="UP001597452"/>
    </source>
</evidence>